<evidence type="ECO:0000259" key="2">
    <source>
        <dbReference type="Pfam" id="PF00021"/>
    </source>
</evidence>
<evidence type="ECO:0000313" key="3">
    <source>
        <dbReference type="Proteomes" id="UP000515126"/>
    </source>
</evidence>
<gene>
    <name evidence="4" type="primary">LOC110287860</name>
</gene>
<accession>A0A6P5P7C4</accession>
<name>A0A6P5P7C4_MUSCR</name>
<dbReference type="Proteomes" id="UP000515126">
    <property type="component" value="Unplaced"/>
</dbReference>
<protein>
    <submittedName>
        <fullName evidence="4">Secreted seminal-vesicle Ly-6 protein 1-like</fullName>
    </submittedName>
</protein>
<evidence type="ECO:0000256" key="1">
    <source>
        <dbReference type="SAM" id="SignalP"/>
    </source>
</evidence>
<evidence type="ECO:0000313" key="4">
    <source>
        <dbReference type="RefSeq" id="XP_021010027.1"/>
    </source>
</evidence>
<reference evidence="4" key="1">
    <citation type="submission" date="2025-08" db="UniProtKB">
        <authorList>
            <consortium name="RefSeq"/>
        </authorList>
    </citation>
    <scope>IDENTIFICATION</scope>
</reference>
<dbReference type="KEGG" id="mcal:110287860"/>
<organism evidence="3 4">
    <name type="scientific">Mus caroli</name>
    <name type="common">Ryukyu mouse</name>
    <name type="synonym">Ricefield mouse</name>
    <dbReference type="NCBI Taxonomy" id="10089"/>
    <lineage>
        <taxon>Eukaryota</taxon>
        <taxon>Metazoa</taxon>
        <taxon>Chordata</taxon>
        <taxon>Craniata</taxon>
        <taxon>Vertebrata</taxon>
        <taxon>Euteleostomi</taxon>
        <taxon>Mammalia</taxon>
        <taxon>Eutheria</taxon>
        <taxon>Euarchontoglires</taxon>
        <taxon>Glires</taxon>
        <taxon>Rodentia</taxon>
        <taxon>Myomorpha</taxon>
        <taxon>Muroidea</taxon>
        <taxon>Muridae</taxon>
        <taxon>Murinae</taxon>
        <taxon>Mus</taxon>
        <taxon>Mus</taxon>
    </lineage>
</organism>
<feature type="chain" id="PRO_5027580819" evidence="1">
    <location>
        <begin position="22"/>
        <end position="99"/>
    </location>
</feature>
<dbReference type="AlphaFoldDB" id="A0A6P5P7C4"/>
<sequence>MEKYLLLLLLGIILQVGFLQALTCVSCGKMNSSGICETAETSCEAAYRRKCVLWLLYKDGKFQNGFQGCLKTCSNYTKINNNVVKEYKCCDHQNLCNKP</sequence>
<dbReference type="Pfam" id="PF00021">
    <property type="entry name" value="UPAR_LY6"/>
    <property type="match status" value="1"/>
</dbReference>
<feature type="domain" description="UPAR/Ly6" evidence="2">
    <location>
        <begin position="20"/>
        <end position="99"/>
    </location>
</feature>
<keyword evidence="1" id="KW-0732">Signal</keyword>
<dbReference type="RefSeq" id="XP_021010027.1">
    <property type="nucleotide sequence ID" value="XM_021154368.1"/>
</dbReference>
<keyword evidence="3" id="KW-1185">Reference proteome</keyword>
<feature type="signal peptide" evidence="1">
    <location>
        <begin position="1"/>
        <end position="21"/>
    </location>
</feature>
<dbReference type="InterPro" id="IPR016054">
    <property type="entry name" value="LY6_UPA_recep-like"/>
</dbReference>
<dbReference type="GeneID" id="110287860"/>
<proteinExistence type="predicted"/>